<evidence type="ECO:0000313" key="2">
    <source>
        <dbReference type="Proteomes" id="UP000887577"/>
    </source>
</evidence>
<feature type="coiled-coil region" evidence="1">
    <location>
        <begin position="12"/>
        <end position="83"/>
    </location>
</feature>
<dbReference type="AlphaFoldDB" id="A0A914Z108"/>
<evidence type="ECO:0000313" key="3">
    <source>
        <dbReference type="WBParaSite" id="PSU_v2.g5580.t1"/>
    </source>
</evidence>
<keyword evidence="2" id="KW-1185">Reference proteome</keyword>
<dbReference type="WBParaSite" id="PSU_v2.g5580.t1">
    <property type="protein sequence ID" value="PSU_v2.g5580.t1"/>
    <property type="gene ID" value="PSU_v2.g5580"/>
</dbReference>
<name>A0A914Z108_9BILA</name>
<reference evidence="3" key="1">
    <citation type="submission" date="2022-11" db="UniProtKB">
        <authorList>
            <consortium name="WormBaseParasite"/>
        </authorList>
    </citation>
    <scope>IDENTIFICATION</scope>
</reference>
<evidence type="ECO:0000256" key="1">
    <source>
        <dbReference type="SAM" id="Coils"/>
    </source>
</evidence>
<feature type="coiled-coil region" evidence="1">
    <location>
        <begin position="147"/>
        <end position="188"/>
    </location>
</feature>
<sequence>MRTQFTDSSHVIQDGEHRVAQLKHRLDQLETLLREKESEVDRLKQRQLQQPSVRMEAELKMQLENAEQEKLKLQENIDVLRKSSELDKQQQLKTFQEESRNQLMAIDYLQKELSDREILLASQNEKISQLDNQLKMTNGMSYMHKNKSDIQQELEETQKEVEKLLRIVQSLEKEKSILTTKINIANTEKPSNDYDYGTLERVQREIGIDRNSESSNLKRRTKALVQQLSNQLTDLFKDGGRERVLAMNNVLMNKDFKNEIQKAMDEERIQYQRQITAIRREALMAQIREKDAAIQLLQISPEQFSEQIQILTRQKEQLRHKLLTNDNDTSGNALGGGGAAATTSGGLQGIPHIPYIGSLEAYIPPVNSAIAQVKAGGPITASNNIWLNSAQHAFDRALNRVDMVTTYGQQQDDNGDDDGVWA</sequence>
<dbReference type="Proteomes" id="UP000887577">
    <property type="component" value="Unplaced"/>
</dbReference>
<proteinExistence type="predicted"/>
<accession>A0A914Z108</accession>
<protein>
    <submittedName>
        <fullName evidence="3">Uncharacterized protein</fullName>
    </submittedName>
</protein>
<organism evidence="2 3">
    <name type="scientific">Panagrolaimus superbus</name>
    <dbReference type="NCBI Taxonomy" id="310955"/>
    <lineage>
        <taxon>Eukaryota</taxon>
        <taxon>Metazoa</taxon>
        <taxon>Ecdysozoa</taxon>
        <taxon>Nematoda</taxon>
        <taxon>Chromadorea</taxon>
        <taxon>Rhabditida</taxon>
        <taxon>Tylenchina</taxon>
        <taxon>Panagrolaimomorpha</taxon>
        <taxon>Panagrolaimoidea</taxon>
        <taxon>Panagrolaimidae</taxon>
        <taxon>Panagrolaimus</taxon>
    </lineage>
</organism>
<keyword evidence="1" id="KW-0175">Coiled coil</keyword>